<keyword evidence="2" id="KW-1185">Reference proteome</keyword>
<organism evidence="1 2">
    <name type="scientific">Clathrospora elynae</name>
    <dbReference type="NCBI Taxonomy" id="706981"/>
    <lineage>
        <taxon>Eukaryota</taxon>
        <taxon>Fungi</taxon>
        <taxon>Dikarya</taxon>
        <taxon>Ascomycota</taxon>
        <taxon>Pezizomycotina</taxon>
        <taxon>Dothideomycetes</taxon>
        <taxon>Pleosporomycetidae</taxon>
        <taxon>Pleosporales</taxon>
        <taxon>Diademaceae</taxon>
        <taxon>Clathrospora</taxon>
    </lineage>
</organism>
<sequence>MEAQRPRTRSCVQDVIRIYSYGEYYDNVLIPAQSLVDSAAKMKFSLAALALPIAAQAAHYSSAEYAFGAIHQKLMKLKNDQWEHDAAEAKQDPPWGGGKDNRVRCKNGLAIVEQGNANQNFRCNNASFTGAAFVEILRDAQSEVSRWRETRVLNDCVIIGSEAVGHNVQIFNMKNILTVDPKSPKTELVGLWDEPPIGRSQNVVVDWDNDLQYIDLSNPSKTTSPGWASRDGYKDGNPASEVLSRLSYPGATYCHQGWWTERNWHQYVHLTDLRNPKATGTFYATDSKEIDHNLYILDGLAYQSYYGAGIWFHDLASGRGAGRGPGFGGKSKGKDN</sequence>
<dbReference type="AlphaFoldDB" id="A0A6A5T299"/>
<dbReference type="PANTHER" id="PTHR38787:SF3">
    <property type="entry name" value="REGULATORY P DOMAIN-CONTAINING PROTEIN"/>
    <property type="match status" value="1"/>
</dbReference>
<gene>
    <name evidence="1" type="ORF">EJ02DRAFT_500168</name>
</gene>
<protein>
    <submittedName>
        <fullName evidence="1">Uncharacterized protein</fullName>
    </submittedName>
</protein>
<evidence type="ECO:0000313" key="2">
    <source>
        <dbReference type="Proteomes" id="UP000800038"/>
    </source>
</evidence>
<name>A0A6A5T299_9PLEO</name>
<dbReference type="PANTHER" id="PTHR38787">
    <property type="entry name" value="REGULATORY P DOMAIN-CONTAINING PROTEIN"/>
    <property type="match status" value="1"/>
</dbReference>
<evidence type="ECO:0000313" key="1">
    <source>
        <dbReference type="EMBL" id="KAF1946348.1"/>
    </source>
</evidence>
<accession>A0A6A5T299</accession>
<proteinExistence type="predicted"/>
<dbReference type="GO" id="GO:0005576">
    <property type="term" value="C:extracellular region"/>
    <property type="evidence" value="ECO:0007669"/>
    <property type="project" value="TreeGrafter"/>
</dbReference>
<dbReference type="EMBL" id="ML976004">
    <property type="protein sequence ID" value="KAF1946348.1"/>
    <property type="molecule type" value="Genomic_DNA"/>
</dbReference>
<dbReference type="Proteomes" id="UP000800038">
    <property type="component" value="Unassembled WGS sequence"/>
</dbReference>
<reference evidence="1" key="1">
    <citation type="journal article" date="2020" name="Stud. Mycol.">
        <title>101 Dothideomycetes genomes: a test case for predicting lifestyles and emergence of pathogens.</title>
        <authorList>
            <person name="Haridas S."/>
            <person name="Albert R."/>
            <person name="Binder M."/>
            <person name="Bloem J."/>
            <person name="Labutti K."/>
            <person name="Salamov A."/>
            <person name="Andreopoulos B."/>
            <person name="Baker S."/>
            <person name="Barry K."/>
            <person name="Bills G."/>
            <person name="Bluhm B."/>
            <person name="Cannon C."/>
            <person name="Castanera R."/>
            <person name="Culley D."/>
            <person name="Daum C."/>
            <person name="Ezra D."/>
            <person name="Gonzalez J."/>
            <person name="Henrissat B."/>
            <person name="Kuo A."/>
            <person name="Liang C."/>
            <person name="Lipzen A."/>
            <person name="Lutzoni F."/>
            <person name="Magnuson J."/>
            <person name="Mondo S."/>
            <person name="Nolan M."/>
            <person name="Ohm R."/>
            <person name="Pangilinan J."/>
            <person name="Park H.-J."/>
            <person name="Ramirez L."/>
            <person name="Alfaro M."/>
            <person name="Sun H."/>
            <person name="Tritt A."/>
            <person name="Yoshinaga Y."/>
            <person name="Zwiers L.-H."/>
            <person name="Turgeon B."/>
            <person name="Goodwin S."/>
            <person name="Spatafora J."/>
            <person name="Crous P."/>
            <person name="Grigoriev I."/>
        </authorList>
    </citation>
    <scope>NUCLEOTIDE SEQUENCE</scope>
    <source>
        <strain evidence="1">CBS 161.51</strain>
    </source>
</reference>